<dbReference type="PANTHER" id="PTHR47126">
    <property type="entry name" value="5'-ADENYLYLSULFATE REDUCTASE-LIKE 7"/>
    <property type="match status" value="1"/>
</dbReference>
<protein>
    <recommendedName>
        <fullName evidence="2">Thioredoxin domain-containing protein</fullName>
    </recommendedName>
</protein>
<proteinExistence type="predicted"/>
<evidence type="ECO:0000313" key="4">
    <source>
        <dbReference type="Proteomes" id="UP000652761"/>
    </source>
</evidence>
<keyword evidence="1" id="KW-0472">Membrane</keyword>
<feature type="domain" description="Thioredoxin" evidence="2">
    <location>
        <begin position="32"/>
        <end position="105"/>
    </location>
</feature>
<dbReference type="Proteomes" id="UP000652761">
    <property type="component" value="Unassembled WGS sequence"/>
</dbReference>
<dbReference type="InterPro" id="IPR044794">
    <property type="entry name" value="APRL5/7"/>
</dbReference>
<feature type="transmembrane region" description="Helical" evidence="1">
    <location>
        <begin position="150"/>
        <end position="171"/>
    </location>
</feature>
<evidence type="ECO:0000259" key="2">
    <source>
        <dbReference type="Pfam" id="PF00085"/>
    </source>
</evidence>
<dbReference type="InterPro" id="IPR036249">
    <property type="entry name" value="Thioredoxin-like_sf"/>
</dbReference>
<dbReference type="Pfam" id="PF00085">
    <property type="entry name" value="Thioredoxin"/>
    <property type="match status" value="1"/>
</dbReference>
<gene>
    <name evidence="3" type="ORF">Taro_038672</name>
</gene>
<keyword evidence="1" id="KW-1133">Transmembrane helix</keyword>
<keyword evidence="4" id="KW-1185">Reference proteome</keyword>
<dbReference type="InterPro" id="IPR013766">
    <property type="entry name" value="Thioredoxin_domain"/>
</dbReference>
<comment type="caution">
    <text evidence="3">The sequence shown here is derived from an EMBL/GenBank/DDBJ whole genome shotgun (WGS) entry which is preliminary data.</text>
</comment>
<evidence type="ECO:0000313" key="3">
    <source>
        <dbReference type="EMBL" id="MQM05854.1"/>
    </source>
</evidence>
<organism evidence="3 4">
    <name type="scientific">Colocasia esculenta</name>
    <name type="common">Wild taro</name>
    <name type="synonym">Arum esculentum</name>
    <dbReference type="NCBI Taxonomy" id="4460"/>
    <lineage>
        <taxon>Eukaryota</taxon>
        <taxon>Viridiplantae</taxon>
        <taxon>Streptophyta</taxon>
        <taxon>Embryophyta</taxon>
        <taxon>Tracheophyta</taxon>
        <taxon>Spermatophyta</taxon>
        <taxon>Magnoliopsida</taxon>
        <taxon>Liliopsida</taxon>
        <taxon>Araceae</taxon>
        <taxon>Aroideae</taxon>
        <taxon>Colocasieae</taxon>
        <taxon>Colocasia</taxon>
    </lineage>
</organism>
<dbReference type="Gene3D" id="3.40.30.10">
    <property type="entry name" value="Glutaredoxin"/>
    <property type="match status" value="1"/>
</dbReference>
<accession>A0A843WPB7</accession>
<dbReference type="SUPFAM" id="SSF52833">
    <property type="entry name" value="Thioredoxin-like"/>
    <property type="match status" value="1"/>
</dbReference>
<dbReference type="OrthoDB" id="1899781at2759"/>
<dbReference type="PANTHER" id="PTHR47126:SF3">
    <property type="entry name" value="5'-ADENYLYLSULFATE REDUCTASE-LIKE 5"/>
    <property type="match status" value="1"/>
</dbReference>
<sequence length="253" mass="28686">MSIMVAAVFHIARKVTGMTLDKDLGNGLKNAFYSVLFYASWCPFSQATRPTFDALSTMFPPIRHLAVESSSAAPRYGVHRFPSILIMNGTTRVIYHGSKDLNSLVLLYKRVTGLEPAADVSVDQYMEFGNKGSIWTWNTSPREILTREPYLAFSFLFLFFRAFLYISPWILPMLRTVWFTYVWHADQGIFSEWSHLPWQALQINDAKRLWSKLRLSSKARNIQKGANNARAWASSLTSVSLGEPSSSRTLVGS</sequence>
<dbReference type="AlphaFoldDB" id="A0A843WPB7"/>
<reference evidence="3" key="1">
    <citation type="submission" date="2017-07" db="EMBL/GenBank/DDBJ databases">
        <title>Taro Niue Genome Assembly and Annotation.</title>
        <authorList>
            <person name="Atibalentja N."/>
            <person name="Keating K."/>
            <person name="Fields C.J."/>
        </authorList>
    </citation>
    <scope>NUCLEOTIDE SEQUENCE</scope>
    <source>
        <strain evidence="3">Niue_2</strain>
        <tissue evidence="3">Leaf</tissue>
    </source>
</reference>
<name>A0A843WPB7_COLES</name>
<dbReference type="EMBL" id="NMUH01003489">
    <property type="protein sequence ID" value="MQM05854.1"/>
    <property type="molecule type" value="Genomic_DNA"/>
</dbReference>
<keyword evidence="1" id="KW-0812">Transmembrane</keyword>
<evidence type="ECO:0000256" key="1">
    <source>
        <dbReference type="SAM" id="Phobius"/>
    </source>
</evidence>